<name>A0A345NIJ7_9MICO</name>
<dbReference type="OrthoDB" id="9760324at2"/>
<reference evidence="3 4" key="1">
    <citation type="submission" date="2018-07" db="EMBL/GenBank/DDBJ databases">
        <title>Complete genome sequencing of Ornithinimicrobium sp. AMA3305.</title>
        <authorList>
            <person name="Bae J.-W."/>
        </authorList>
    </citation>
    <scope>NUCLEOTIDE SEQUENCE [LARGE SCALE GENOMIC DNA]</scope>
    <source>
        <strain evidence="3 4">AMA3305</strain>
    </source>
</reference>
<protein>
    <submittedName>
        <fullName evidence="3">DAK2 domain-containing protein</fullName>
    </submittedName>
</protein>
<evidence type="ECO:0000256" key="1">
    <source>
        <dbReference type="SAM" id="MobiDB-lite"/>
    </source>
</evidence>
<dbReference type="InterPro" id="IPR050270">
    <property type="entry name" value="DegV_domain_contain"/>
</dbReference>
<evidence type="ECO:0000313" key="4">
    <source>
        <dbReference type="Proteomes" id="UP000253790"/>
    </source>
</evidence>
<dbReference type="EMBL" id="CP031229">
    <property type="protein sequence ID" value="AXH94855.1"/>
    <property type="molecule type" value="Genomic_DNA"/>
</dbReference>
<dbReference type="InterPro" id="IPR033470">
    <property type="entry name" value="FakA-like_C"/>
</dbReference>
<dbReference type="Gene3D" id="1.25.40.340">
    <property type="match status" value="1"/>
</dbReference>
<feature type="domain" description="DhaL" evidence="2">
    <location>
        <begin position="1"/>
        <end position="201"/>
    </location>
</feature>
<dbReference type="KEGG" id="orn:DV701_00475"/>
<evidence type="ECO:0000313" key="3">
    <source>
        <dbReference type="EMBL" id="AXH94855.1"/>
    </source>
</evidence>
<proteinExistence type="predicted"/>
<dbReference type="InterPro" id="IPR036117">
    <property type="entry name" value="DhaL_dom_sf"/>
</dbReference>
<dbReference type="Pfam" id="PF21645">
    <property type="entry name" value="FakA-like_M"/>
    <property type="match status" value="1"/>
</dbReference>
<dbReference type="GO" id="GO:0006071">
    <property type="term" value="P:glycerol metabolic process"/>
    <property type="evidence" value="ECO:0007669"/>
    <property type="project" value="InterPro"/>
</dbReference>
<dbReference type="InterPro" id="IPR048394">
    <property type="entry name" value="FakA-like_M"/>
</dbReference>
<evidence type="ECO:0000259" key="2">
    <source>
        <dbReference type="PROSITE" id="PS51480"/>
    </source>
</evidence>
<dbReference type="Pfam" id="PF02734">
    <property type="entry name" value="Dak2"/>
    <property type="match status" value="1"/>
</dbReference>
<organism evidence="3 4">
    <name type="scientific">Ornithinimicrobium avium</name>
    <dbReference type="NCBI Taxonomy" id="2283195"/>
    <lineage>
        <taxon>Bacteria</taxon>
        <taxon>Bacillati</taxon>
        <taxon>Actinomycetota</taxon>
        <taxon>Actinomycetes</taxon>
        <taxon>Micrococcales</taxon>
        <taxon>Ornithinimicrobiaceae</taxon>
        <taxon>Ornithinimicrobium</taxon>
    </lineage>
</organism>
<gene>
    <name evidence="3" type="ORF">DV701_00475</name>
</gene>
<sequence length="572" mass="58610">MTSRLMLAGARERIDDLNVFPVADGDTGTNMYLTIDGSLDFVRGQFALGAGTDRLDEGLALIARGMLLSARGNSGVILAQLTRGLSDAVGPEVQVAGPEELAVAFETAARTAWDAVASPVEGTILSVARAAAQSARAAVDRGRPLHSEEGEIDVLDVVSEALEGAREALARTPEQLPELRHAGVVDAGGAGLVLVVEALQAVLEDRPQRRTAELPTWWEVGAGEDRRPAAGRAGPDGGSVEVMFLLTGSDEGRAGRLRAHLVRLGTSVAVAGGPHDYQVHVHLDDPRLAVEAGALAGVVEDVRMTSLKDGSALAPLPGPAAPCEALREALSSRATDGDPDGTDGGPGAAEARPALAVVACGLGAGVERLLAAGGAQVVPSGPRHRASAGQLLAAIWACDTPRVALLPNDADTVMVAMAAADAAAREGVVVDVVPSRTLVQGLAALAVLDLAAEPEDAVAAMSEAAAAVRPGALTQAERPAETPVGHVAPGQWIGIVDHTIVAVGTDLPAVATRLLDLLWHDDAEIVTVLRGGGAQPGELDQVLEDLLLRRPGVEVDTIDGGQPTYPYLLGVE</sequence>
<dbReference type="PANTHER" id="PTHR33434:SF4">
    <property type="entry name" value="PHOSPHATASE PROTEIN"/>
    <property type="match status" value="1"/>
</dbReference>
<dbReference type="PROSITE" id="PS51480">
    <property type="entry name" value="DHAL"/>
    <property type="match status" value="1"/>
</dbReference>
<dbReference type="AlphaFoldDB" id="A0A345NIJ7"/>
<dbReference type="GO" id="GO:0004371">
    <property type="term" value="F:glycerone kinase activity"/>
    <property type="evidence" value="ECO:0007669"/>
    <property type="project" value="InterPro"/>
</dbReference>
<dbReference type="Proteomes" id="UP000253790">
    <property type="component" value="Chromosome"/>
</dbReference>
<dbReference type="SUPFAM" id="SSF101473">
    <property type="entry name" value="DhaL-like"/>
    <property type="match status" value="1"/>
</dbReference>
<feature type="region of interest" description="Disordered" evidence="1">
    <location>
        <begin position="330"/>
        <end position="349"/>
    </location>
</feature>
<keyword evidence="4" id="KW-1185">Reference proteome</keyword>
<dbReference type="PANTHER" id="PTHR33434">
    <property type="entry name" value="DEGV DOMAIN-CONTAINING PROTEIN DR_1986-RELATED"/>
    <property type="match status" value="1"/>
</dbReference>
<dbReference type="InterPro" id="IPR004007">
    <property type="entry name" value="DhaL_dom"/>
</dbReference>
<dbReference type="SMART" id="SM01120">
    <property type="entry name" value="Dak2"/>
    <property type="match status" value="1"/>
</dbReference>
<dbReference type="Pfam" id="PF13684">
    <property type="entry name" value="FakA-like_C"/>
    <property type="match status" value="1"/>
</dbReference>
<accession>A0A345NIJ7</accession>
<dbReference type="SMART" id="SM01121">
    <property type="entry name" value="Dak1_2"/>
    <property type="match status" value="1"/>
</dbReference>